<evidence type="ECO:0000256" key="6">
    <source>
        <dbReference type="ARBA" id="ARBA00038106"/>
    </source>
</evidence>
<dbReference type="GO" id="GO:0005737">
    <property type="term" value="C:cytoplasm"/>
    <property type="evidence" value="ECO:0007669"/>
    <property type="project" value="TreeGrafter"/>
</dbReference>
<dbReference type="PANTHER" id="PTHR10516:SF443">
    <property type="entry name" value="FK506-BINDING PROTEIN 59-RELATED"/>
    <property type="match status" value="1"/>
</dbReference>
<dbReference type="InterPro" id="IPR050689">
    <property type="entry name" value="FKBP-type_PPIase"/>
</dbReference>
<gene>
    <name evidence="9" type="ORF">CPAG_04966</name>
</gene>
<reference evidence="10" key="3">
    <citation type="journal article" date="2010" name="Genome Res.">
        <title>Population genomic sequencing of Coccidioides fungi reveals recent hybridization and transposon control.</title>
        <authorList>
            <person name="Neafsey D.E."/>
            <person name="Barker B.M."/>
            <person name="Sharpton T.J."/>
            <person name="Stajich J.E."/>
            <person name="Park D.J."/>
            <person name="Whiston E."/>
            <person name="Hung C.-Y."/>
            <person name="McMahan C."/>
            <person name="White J."/>
            <person name="Sykes S."/>
            <person name="Heiman D."/>
            <person name="Young S."/>
            <person name="Zeng Q."/>
            <person name="Abouelleil A."/>
            <person name="Aftuck L."/>
            <person name="Bessette D."/>
            <person name="Brown A."/>
            <person name="FitzGerald M."/>
            <person name="Lui A."/>
            <person name="Macdonald J.P."/>
            <person name="Priest M."/>
            <person name="Orbach M.J."/>
            <person name="Galgiani J.N."/>
            <person name="Kirkland T.N."/>
            <person name="Cole G.T."/>
            <person name="Birren B.W."/>
            <person name="Henn M.R."/>
            <person name="Taylor J.W."/>
            <person name="Rounsley S.D."/>
        </authorList>
    </citation>
    <scope>NUCLEOTIDE SEQUENCE [LARGE SCALE GENOMIC DNA]</scope>
    <source>
        <strain evidence="10">RMSCC 3488</strain>
    </source>
</reference>
<dbReference type="InterPro" id="IPR001179">
    <property type="entry name" value="PPIase_FKBP_dom"/>
</dbReference>
<dbReference type="OrthoDB" id="1902587at2759"/>
<evidence type="ECO:0000313" key="10">
    <source>
        <dbReference type="Proteomes" id="UP000054567"/>
    </source>
</evidence>
<evidence type="ECO:0000256" key="3">
    <source>
        <dbReference type="ARBA" id="ARBA00013194"/>
    </source>
</evidence>
<comment type="similarity">
    <text evidence="6">Belongs to the FKBP-type PPIase family. FKBP1 subfamily.</text>
</comment>
<dbReference type="Gene3D" id="3.10.50.40">
    <property type="match status" value="1"/>
</dbReference>
<dbReference type="FunFam" id="3.10.50.40:FF:000006">
    <property type="entry name" value="Peptidyl-prolyl cis-trans isomerase"/>
    <property type="match status" value="1"/>
</dbReference>
<dbReference type="EC" id="5.2.1.8" evidence="3 7"/>
<evidence type="ECO:0000256" key="1">
    <source>
        <dbReference type="ARBA" id="ARBA00000971"/>
    </source>
</evidence>
<accession>A0A0J6FH39</accession>
<evidence type="ECO:0000256" key="2">
    <source>
        <dbReference type="ARBA" id="ARBA00002388"/>
    </source>
</evidence>
<dbReference type="EMBL" id="DS268111">
    <property type="protein sequence ID" value="KMM68640.1"/>
    <property type="molecule type" value="Genomic_DNA"/>
</dbReference>
<dbReference type="PANTHER" id="PTHR10516">
    <property type="entry name" value="PEPTIDYL-PROLYL CIS-TRANS ISOMERASE"/>
    <property type="match status" value="1"/>
</dbReference>
<dbReference type="GO" id="GO:0003755">
    <property type="term" value="F:peptidyl-prolyl cis-trans isomerase activity"/>
    <property type="evidence" value="ECO:0007669"/>
    <property type="project" value="UniProtKB-KW"/>
</dbReference>
<reference evidence="10" key="2">
    <citation type="journal article" date="2009" name="Genome Res.">
        <title>Comparative genomic analyses of the human fungal pathogens Coccidioides and their relatives.</title>
        <authorList>
            <person name="Sharpton T.J."/>
            <person name="Stajich J.E."/>
            <person name="Rounsley S.D."/>
            <person name="Gardner M.J."/>
            <person name="Wortman J.R."/>
            <person name="Jordar V.S."/>
            <person name="Maiti R."/>
            <person name="Kodira C.D."/>
            <person name="Neafsey D.E."/>
            <person name="Zeng Q."/>
            <person name="Hung C.-Y."/>
            <person name="McMahan C."/>
            <person name="Muszewska A."/>
            <person name="Grynberg M."/>
            <person name="Mandel M.A."/>
            <person name="Kellner E.M."/>
            <person name="Barker B.M."/>
            <person name="Galgiani J.N."/>
            <person name="Orbach M.J."/>
            <person name="Kirkland T.N."/>
            <person name="Cole G.T."/>
            <person name="Henn M.R."/>
            <person name="Birren B.W."/>
            <person name="Taylor J.W."/>
        </authorList>
    </citation>
    <scope>NUCLEOTIDE SEQUENCE [LARGE SCALE GENOMIC DNA]</scope>
    <source>
        <strain evidence="10">RMSCC 3488</strain>
    </source>
</reference>
<name>A0A0J6FH39_COCPO</name>
<dbReference type="Pfam" id="PF00254">
    <property type="entry name" value="FKBP_C"/>
    <property type="match status" value="1"/>
</dbReference>
<evidence type="ECO:0000313" key="9">
    <source>
        <dbReference type="EMBL" id="KMM68640.1"/>
    </source>
</evidence>
<dbReference type="PROSITE" id="PS50059">
    <property type="entry name" value="FKBP_PPIASE"/>
    <property type="match status" value="1"/>
</dbReference>
<dbReference type="Proteomes" id="UP000054567">
    <property type="component" value="Unassembled WGS sequence"/>
</dbReference>
<feature type="domain" description="PPIase FKBP-type" evidence="8">
    <location>
        <begin position="20"/>
        <end position="116"/>
    </location>
</feature>
<evidence type="ECO:0000259" key="8">
    <source>
        <dbReference type="PROSITE" id="PS50059"/>
    </source>
</evidence>
<dbReference type="VEuPathDB" id="FungiDB:CPAG_04966"/>
<dbReference type="AlphaFoldDB" id="A0A0J6FH39"/>
<evidence type="ECO:0000256" key="5">
    <source>
        <dbReference type="ARBA" id="ARBA00023235"/>
    </source>
</evidence>
<reference evidence="9 10" key="1">
    <citation type="submission" date="2007-06" db="EMBL/GenBank/DDBJ databases">
        <title>The Genome Sequence of Coccidioides posadasii RMSCC_3488.</title>
        <authorList>
            <consortium name="Coccidioides Genome Resources Consortium"/>
            <consortium name="The Broad Institute Genome Sequencing Platform"/>
            <person name="Henn M.R."/>
            <person name="Sykes S."/>
            <person name="Young S."/>
            <person name="Jaffe D."/>
            <person name="Berlin A."/>
            <person name="Alvarez P."/>
            <person name="Butler J."/>
            <person name="Gnerre S."/>
            <person name="Grabherr M."/>
            <person name="Mauceli E."/>
            <person name="Brockman W."/>
            <person name="Kodira C."/>
            <person name="Alvarado L."/>
            <person name="Zeng Q."/>
            <person name="Crawford M."/>
            <person name="Antoine C."/>
            <person name="Devon K."/>
            <person name="Galgiani J."/>
            <person name="Orsborn K."/>
            <person name="Lewis M.L."/>
            <person name="Nusbaum C."/>
            <person name="Galagan J."/>
            <person name="Birren B."/>
        </authorList>
    </citation>
    <scope>NUCLEOTIDE SEQUENCE [LARGE SCALE GENOMIC DNA]</scope>
    <source>
        <strain evidence="9 10">RMSCC 3488</strain>
    </source>
</reference>
<comment type="function">
    <text evidence="2">PPIases accelerate the folding of proteins. It catalyzes the cis-trans isomerization of proline imidic peptide bonds in oligopeptides.</text>
</comment>
<dbReference type="SMR" id="A0A0J6FH39"/>
<sequence length="120" mass="13252">MGVTKKILKEGNGVDKPVKGDDIVMNYRGCLYDSSKPSEHFMGRKFDSTEERGEFKTKIGIGVVIRGWDEAVLQMSLGEKSILTITDDYAYGARGFPGLIPPHATLVFEVELKGINSKRA</sequence>
<comment type="catalytic activity">
    <reaction evidence="1 7">
        <text>[protein]-peptidylproline (omega=180) = [protein]-peptidylproline (omega=0)</text>
        <dbReference type="Rhea" id="RHEA:16237"/>
        <dbReference type="Rhea" id="RHEA-COMP:10747"/>
        <dbReference type="Rhea" id="RHEA-COMP:10748"/>
        <dbReference type="ChEBI" id="CHEBI:83833"/>
        <dbReference type="ChEBI" id="CHEBI:83834"/>
        <dbReference type="EC" id="5.2.1.8"/>
    </reaction>
</comment>
<keyword evidence="4 7" id="KW-0697">Rotamase</keyword>
<evidence type="ECO:0000256" key="7">
    <source>
        <dbReference type="PROSITE-ProRule" id="PRU00277"/>
    </source>
</evidence>
<organism evidence="9 10">
    <name type="scientific">Coccidioides posadasii RMSCC 3488</name>
    <dbReference type="NCBI Taxonomy" id="454284"/>
    <lineage>
        <taxon>Eukaryota</taxon>
        <taxon>Fungi</taxon>
        <taxon>Dikarya</taxon>
        <taxon>Ascomycota</taxon>
        <taxon>Pezizomycotina</taxon>
        <taxon>Eurotiomycetes</taxon>
        <taxon>Eurotiomycetidae</taxon>
        <taxon>Onygenales</taxon>
        <taxon>Onygenaceae</taxon>
        <taxon>Coccidioides</taxon>
    </lineage>
</organism>
<protein>
    <recommendedName>
        <fullName evidence="3 7">peptidylprolyl isomerase</fullName>
        <ecNumber evidence="3 7">5.2.1.8</ecNumber>
    </recommendedName>
</protein>
<evidence type="ECO:0000256" key="4">
    <source>
        <dbReference type="ARBA" id="ARBA00023110"/>
    </source>
</evidence>
<dbReference type="SUPFAM" id="SSF54534">
    <property type="entry name" value="FKBP-like"/>
    <property type="match status" value="1"/>
</dbReference>
<dbReference type="InterPro" id="IPR046357">
    <property type="entry name" value="PPIase_dom_sf"/>
</dbReference>
<keyword evidence="5 7" id="KW-0413">Isomerase</keyword>
<proteinExistence type="inferred from homology"/>